<protein>
    <submittedName>
        <fullName evidence="3">Uncharacterized protein</fullName>
    </submittedName>
</protein>
<dbReference type="EMBL" id="CYRY02046397">
    <property type="protein sequence ID" value="VCX42090.1"/>
    <property type="molecule type" value="Genomic_DNA"/>
</dbReference>
<dbReference type="PANTHER" id="PTHR48026:SF2">
    <property type="entry name" value="HETEROGENEOUS NUCLEAR RIBONUCLEOPROTEIN A1-RELATED"/>
    <property type="match status" value="1"/>
</dbReference>
<dbReference type="SUPFAM" id="SSF54928">
    <property type="entry name" value="RNA-binding domain, RBD"/>
    <property type="match status" value="1"/>
</dbReference>
<accession>A0A9X9QAG7</accession>
<gene>
    <name evidence="3" type="ORF">BN2614_LOCUS10</name>
</gene>
<evidence type="ECO:0000256" key="2">
    <source>
        <dbReference type="SAM" id="MobiDB-lite"/>
    </source>
</evidence>
<dbReference type="GO" id="GO:0000398">
    <property type="term" value="P:mRNA splicing, via spliceosome"/>
    <property type="evidence" value="ECO:0007669"/>
    <property type="project" value="TreeGrafter"/>
</dbReference>
<evidence type="ECO:0000313" key="3">
    <source>
        <dbReference type="EMBL" id="VCX42090.1"/>
    </source>
</evidence>
<proteinExistence type="predicted"/>
<sequence>MTDPNAKHSRGSGFVAYSPVEKVEAAMNTRPPKVDRRVVEPEGCLKRRPGAHVTGKKIFVGGIKDDTQRGPSGSGNFAGGQGGGLGGNDSFGCGGGGQHFAKPRNQSGYGGSSSSSSYRSKVLITASKRSLPGGESQRNKEATGYN</sequence>
<reference evidence="3 4" key="1">
    <citation type="submission" date="2018-10" db="EMBL/GenBank/DDBJ databases">
        <authorList>
            <person name="Ekblom R."/>
            <person name="Jareborg N."/>
        </authorList>
    </citation>
    <scope>NUCLEOTIDE SEQUENCE [LARGE SCALE GENOMIC DNA]</scope>
    <source>
        <tissue evidence="3">Muscle</tissue>
    </source>
</reference>
<feature type="compositionally biased region" description="Basic and acidic residues" evidence="2">
    <location>
        <begin position="137"/>
        <end position="146"/>
    </location>
</feature>
<dbReference type="GO" id="GO:0071013">
    <property type="term" value="C:catalytic step 2 spliceosome"/>
    <property type="evidence" value="ECO:0007669"/>
    <property type="project" value="TreeGrafter"/>
</dbReference>
<feature type="compositionally biased region" description="Gly residues" evidence="2">
    <location>
        <begin position="72"/>
        <end position="98"/>
    </location>
</feature>
<dbReference type="PANTHER" id="PTHR48026">
    <property type="entry name" value="HOMOLOGOUS TO DROSOPHILA SQD (SQUID) PROTEIN"/>
    <property type="match status" value="1"/>
</dbReference>
<feature type="compositionally biased region" description="Basic and acidic residues" evidence="2">
    <location>
        <begin position="32"/>
        <end position="45"/>
    </location>
</feature>
<keyword evidence="1" id="KW-0694">RNA-binding</keyword>
<feature type="region of interest" description="Disordered" evidence="2">
    <location>
        <begin position="26"/>
        <end position="146"/>
    </location>
</feature>
<dbReference type="GO" id="GO:0003730">
    <property type="term" value="F:mRNA 3'-UTR binding"/>
    <property type="evidence" value="ECO:0007669"/>
    <property type="project" value="TreeGrafter"/>
</dbReference>
<keyword evidence="4" id="KW-1185">Reference proteome</keyword>
<dbReference type="AlphaFoldDB" id="A0A9X9QAG7"/>
<dbReference type="Proteomes" id="UP000269945">
    <property type="component" value="Unassembled WGS sequence"/>
</dbReference>
<evidence type="ECO:0000313" key="4">
    <source>
        <dbReference type="Proteomes" id="UP000269945"/>
    </source>
</evidence>
<evidence type="ECO:0000256" key="1">
    <source>
        <dbReference type="ARBA" id="ARBA00022884"/>
    </source>
</evidence>
<organism evidence="3 4">
    <name type="scientific">Gulo gulo</name>
    <name type="common">Wolverine</name>
    <name type="synonym">Gluton</name>
    <dbReference type="NCBI Taxonomy" id="48420"/>
    <lineage>
        <taxon>Eukaryota</taxon>
        <taxon>Metazoa</taxon>
        <taxon>Chordata</taxon>
        <taxon>Craniata</taxon>
        <taxon>Vertebrata</taxon>
        <taxon>Euteleostomi</taxon>
        <taxon>Mammalia</taxon>
        <taxon>Eutheria</taxon>
        <taxon>Laurasiatheria</taxon>
        <taxon>Carnivora</taxon>
        <taxon>Caniformia</taxon>
        <taxon>Musteloidea</taxon>
        <taxon>Mustelidae</taxon>
        <taxon>Guloninae</taxon>
        <taxon>Gulo</taxon>
    </lineage>
</organism>
<dbReference type="InterPro" id="IPR035979">
    <property type="entry name" value="RBD_domain_sf"/>
</dbReference>
<name>A0A9X9QAG7_GULGU</name>
<comment type="caution">
    <text evidence="3">The sequence shown here is derived from an EMBL/GenBank/DDBJ whole genome shotgun (WGS) entry which is preliminary data.</text>
</comment>